<keyword evidence="2" id="KW-1185">Reference proteome</keyword>
<dbReference type="Proteomes" id="UP000232122">
    <property type="component" value="Unassembled WGS sequence"/>
</dbReference>
<sequence length="125" mass="14272">MNSRLLTSVFFLLIFGGVCGGASYLLKFRSDAEKNLARKSGFHRTSILWPSDCEYVARFRDSDVDSKPPSEICADALDSLRKKFPGGCEYDSVGLDENGFVDLRRYADFLGEPLLRFFFWRKGFF</sequence>
<dbReference type="AlphaFoldDB" id="A0AAE4TY81"/>
<protein>
    <submittedName>
        <fullName evidence="1">Uncharacterized protein</fullName>
    </submittedName>
</protein>
<dbReference type="RefSeq" id="WP_243401682.1">
    <property type="nucleotide sequence ID" value="NZ_NPEF02000005.1"/>
</dbReference>
<reference evidence="1 2" key="1">
    <citation type="journal article" date="2018" name="Microb. Genom.">
        <title>Deciphering the unexplored Leptospira diversity from soils uncovers genomic evolution to virulence.</title>
        <authorList>
            <person name="Thibeaux R."/>
            <person name="Iraola G."/>
            <person name="Ferres I."/>
            <person name="Bierque E."/>
            <person name="Girault D."/>
            <person name="Soupe-Gilbert M.E."/>
            <person name="Picardeau M."/>
            <person name="Goarant C."/>
        </authorList>
    </citation>
    <scope>NUCLEOTIDE SEQUENCE [LARGE SCALE GENOMIC DNA]</scope>
    <source>
        <strain evidence="1 2">ATI7-C-A5</strain>
    </source>
</reference>
<accession>A0AAE4TY81</accession>
<evidence type="ECO:0000313" key="2">
    <source>
        <dbReference type="Proteomes" id="UP000232122"/>
    </source>
</evidence>
<organism evidence="1 2">
    <name type="scientific">Leptospira ellisii</name>
    <dbReference type="NCBI Taxonomy" id="2023197"/>
    <lineage>
        <taxon>Bacteria</taxon>
        <taxon>Pseudomonadati</taxon>
        <taxon>Spirochaetota</taxon>
        <taxon>Spirochaetia</taxon>
        <taxon>Leptospirales</taxon>
        <taxon>Leptospiraceae</taxon>
        <taxon>Leptospira</taxon>
    </lineage>
</organism>
<evidence type="ECO:0000313" key="1">
    <source>
        <dbReference type="EMBL" id="MDV6235297.1"/>
    </source>
</evidence>
<name>A0AAE4TY81_9LEPT</name>
<proteinExistence type="predicted"/>
<gene>
    <name evidence="1" type="ORF">CH379_006615</name>
</gene>
<dbReference type="EMBL" id="NPEF02000005">
    <property type="protein sequence ID" value="MDV6235297.1"/>
    <property type="molecule type" value="Genomic_DNA"/>
</dbReference>
<comment type="caution">
    <text evidence="1">The sequence shown here is derived from an EMBL/GenBank/DDBJ whole genome shotgun (WGS) entry which is preliminary data.</text>
</comment>